<protein>
    <submittedName>
        <fullName evidence="2">Uncharacterized protein</fullName>
    </submittedName>
</protein>
<evidence type="ECO:0000256" key="1">
    <source>
        <dbReference type="SAM" id="Phobius"/>
    </source>
</evidence>
<keyword evidence="1" id="KW-1133">Transmembrane helix</keyword>
<reference evidence="2" key="1">
    <citation type="submission" date="2018-10" db="EMBL/GenBank/DDBJ databases">
        <title>Hidden diversity of soil giant viruses.</title>
        <authorList>
            <person name="Schulz F."/>
            <person name="Alteio L."/>
            <person name="Goudeau D."/>
            <person name="Ryan E.M."/>
            <person name="Malmstrom R.R."/>
            <person name="Blanchard J."/>
            <person name="Woyke T."/>
        </authorList>
    </citation>
    <scope>NUCLEOTIDE SEQUENCE</scope>
    <source>
        <strain evidence="2">SYV1</strain>
    </source>
</reference>
<name>A0A3G5AIT3_9VIRU</name>
<feature type="transmembrane region" description="Helical" evidence="1">
    <location>
        <begin position="35"/>
        <end position="54"/>
    </location>
</feature>
<sequence>MSLNPRQISLYLFIVFQWVVFVIGVLGPFVSNPCLFFIAIMSYIGWIIYPKEIIEYHEWLEADCVQSRFSIFRFVDRVSLSSVQYLGMLGIMVMYRRLFIANALYLHQIDGG</sequence>
<keyword evidence="1" id="KW-0812">Transmembrane</keyword>
<dbReference type="EMBL" id="MK072532">
    <property type="protein sequence ID" value="AYV87122.1"/>
    <property type="molecule type" value="Genomic_DNA"/>
</dbReference>
<gene>
    <name evidence="2" type="ORF">Sylvanvirus26_12</name>
</gene>
<organism evidence="2">
    <name type="scientific">Sylvanvirus sp</name>
    <dbReference type="NCBI Taxonomy" id="2487774"/>
    <lineage>
        <taxon>Viruses</taxon>
    </lineage>
</organism>
<proteinExistence type="predicted"/>
<evidence type="ECO:0000313" key="2">
    <source>
        <dbReference type="EMBL" id="AYV87122.1"/>
    </source>
</evidence>
<accession>A0A3G5AIT3</accession>
<feature type="transmembrane region" description="Helical" evidence="1">
    <location>
        <begin position="9"/>
        <end position="29"/>
    </location>
</feature>
<feature type="transmembrane region" description="Helical" evidence="1">
    <location>
        <begin position="74"/>
        <end position="95"/>
    </location>
</feature>
<keyword evidence="1" id="KW-0472">Membrane</keyword>